<reference evidence="1" key="1">
    <citation type="journal article" date="2014" name="Front. Microbiol.">
        <title>High frequency of phylogenetically diverse reductive dehalogenase-homologous genes in deep subseafloor sedimentary metagenomes.</title>
        <authorList>
            <person name="Kawai M."/>
            <person name="Futagami T."/>
            <person name="Toyoda A."/>
            <person name="Takaki Y."/>
            <person name="Nishi S."/>
            <person name="Hori S."/>
            <person name="Arai W."/>
            <person name="Tsubouchi T."/>
            <person name="Morono Y."/>
            <person name="Uchiyama I."/>
            <person name="Ito T."/>
            <person name="Fujiyama A."/>
            <person name="Inagaki F."/>
            <person name="Takami H."/>
        </authorList>
    </citation>
    <scope>NUCLEOTIDE SEQUENCE</scope>
    <source>
        <strain evidence="1">Expedition CK06-06</strain>
    </source>
</reference>
<evidence type="ECO:0000313" key="1">
    <source>
        <dbReference type="EMBL" id="GAH43766.1"/>
    </source>
</evidence>
<proteinExistence type="predicted"/>
<accession>X1FDP5</accession>
<sequence length="225" mass="26026">MTFMSHDVNKIFKELITRNFRFYRIAKKFKPSILMGLMGITIAPVGKLLNIPSLVFSDTENAKLSNFIAYHLCTNFITPNCFEKKMWKKNIRYNGYHELTYLHPNHFIPNESVLKEFGVQKNEKFTIIRFVSWGASHDIGHKGISEKMKIKAIEEFSKYGKVLVTSEKELPKKLDKYRIKVSQEKIHHLIKYATLLYGESATMASEAAILGTYAIFLDNKGRGYT</sequence>
<protein>
    <recommendedName>
        <fullName evidence="2">Glycosyl transferase family 1 domain-containing protein</fullName>
    </recommendedName>
</protein>
<dbReference type="EMBL" id="BARU01011320">
    <property type="protein sequence ID" value="GAH43766.1"/>
    <property type="molecule type" value="Genomic_DNA"/>
</dbReference>
<dbReference type="AlphaFoldDB" id="X1FDP5"/>
<evidence type="ECO:0008006" key="2">
    <source>
        <dbReference type="Google" id="ProtNLM"/>
    </source>
</evidence>
<dbReference type="PANTHER" id="PTHR39662:SF1">
    <property type="entry name" value="DUF354 DOMAIN-CONTAINING PROTEIN"/>
    <property type="match status" value="1"/>
</dbReference>
<feature type="non-terminal residue" evidence="1">
    <location>
        <position position="225"/>
    </location>
</feature>
<name>X1FDP5_9ZZZZ</name>
<dbReference type="PANTHER" id="PTHR39662">
    <property type="entry name" value="DUF354 DOMAIN-CONTAINING PROTEIN-RELATED"/>
    <property type="match status" value="1"/>
</dbReference>
<organism evidence="1">
    <name type="scientific">marine sediment metagenome</name>
    <dbReference type="NCBI Taxonomy" id="412755"/>
    <lineage>
        <taxon>unclassified sequences</taxon>
        <taxon>metagenomes</taxon>
        <taxon>ecological metagenomes</taxon>
    </lineage>
</organism>
<comment type="caution">
    <text evidence="1">The sequence shown here is derived from an EMBL/GenBank/DDBJ whole genome shotgun (WGS) entry which is preliminary data.</text>
</comment>
<gene>
    <name evidence="1" type="ORF">S03H2_21299</name>
</gene>
<dbReference type="InterPro" id="IPR007152">
    <property type="entry name" value="DUF354"/>
</dbReference>
<dbReference type="Pfam" id="PF04007">
    <property type="entry name" value="DUF354"/>
    <property type="match status" value="1"/>
</dbReference>